<accession>A0A016VC24</accession>
<comment type="caution">
    <text evidence="1">The sequence shown here is derived from an EMBL/GenBank/DDBJ whole genome shotgun (WGS) entry which is preliminary data.</text>
</comment>
<evidence type="ECO:0000313" key="2">
    <source>
        <dbReference type="Proteomes" id="UP000024635"/>
    </source>
</evidence>
<proteinExistence type="predicted"/>
<protein>
    <submittedName>
        <fullName evidence="1">Uncharacterized protein</fullName>
    </submittedName>
</protein>
<gene>
    <name evidence="1" type="primary">Acey_s0013.g1959</name>
    <name evidence="1" type="ORF">Y032_0013g1959</name>
</gene>
<keyword evidence="2" id="KW-1185">Reference proteome</keyword>
<dbReference type="Proteomes" id="UP000024635">
    <property type="component" value="Unassembled WGS sequence"/>
</dbReference>
<sequence length="75" mass="8765">MPTILYHGINMDSLEDGQLERIYSDRLMIGPKQQPKDYTVMSFILISKRDLVDCPTIDFKNLHLNYVYLRSILSS</sequence>
<name>A0A016VC24_9BILA</name>
<dbReference type="EMBL" id="JARK01001349">
    <property type="protein sequence ID" value="EYC24542.1"/>
    <property type="molecule type" value="Genomic_DNA"/>
</dbReference>
<dbReference type="AlphaFoldDB" id="A0A016VC24"/>
<organism evidence="1 2">
    <name type="scientific">Ancylostoma ceylanicum</name>
    <dbReference type="NCBI Taxonomy" id="53326"/>
    <lineage>
        <taxon>Eukaryota</taxon>
        <taxon>Metazoa</taxon>
        <taxon>Ecdysozoa</taxon>
        <taxon>Nematoda</taxon>
        <taxon>Chromadorea</taxon>
        <taxon>Rhabditida</taxon>
        <taxon>Rhabditina</taxon>
        <taxon>Rhabditomorpha</taxon>
        <taxon>Strongyloidea</taxon>
        <taxon>Ancylostomatidae</taxon>
        <taxon>Ancylostomatinae</taxon>
        <taxon>Ancylostoma</taxon>
    </lineage>
</organism>
<evidence type="ECO:0000313" key="1">
    <source>
        <dbReference type="EMBL" id="EYC24542.1"/>
    </source>
</evidence>
<reference evidence="2" key="1">
    <citation type="journal article" date="2015" name="Nat. Genet.">
        <title>The genome and transcriptome of the zoonotic hookworm Ancylostoma ceylanicum identify infection-specific gene families.</title>
        <authorList>
            <person name="Schwarz E.M."/>
            <person name="Hu Y."/>
            <person name="Antoshechkin I."/>
            <person name="Miller M.M."/>
            <person name="Sternberg P.W."/>
            <person name="Aroian R.V."/>
        </authorList>
    </citation>
    <scope>NUCLEOTIDE SEQUENCE</scope>
    <source>
        <strain evidence="2">HY135</strain>
    </source>
</reference>